<protein>
    <submittedName>
        <fullName evidence="5">Ankyrin repeat domain-containing protein</fullName>
    </submittedName>
</protein>
<dbReference type="Pfam" id="PF12796">
    <property type="entry name" value="Ank_2"/>
    <property type="match status" value="1"/>
</dbReference>
<proteinExistence type="predicted"/>
<dbReference type="Gene3D" id="1.25.40.20">
    <property type="entry name" value="Ankyrin repeat-containing domain"/>
    <property type="match status" value="1"/>
</dbReference>
<feature type="chain" id="PRO_5047057954" evidence="4">
    <location>
        <begin position="25"/>
        <end position="218"/>
    </location>
</feature>
<evidence type="ECO:0000313" key="6">
    <source>
        <dbReference type="Proteomes" id="UP001216558"/>
    </source>
</evidence>
<evidence type="ECO:0000313" key="5">
    <source>
        <dbReference type="EMBL" id="MDC8754446.1"/>
    </source>
</evidence>
<keyword evidence="1" id="KW-0677">Repeat</keyword>
<keyword evidence="2 3" id="KW-0040">ANK repeat</keyword>
<dbReference type="RefSeq" id="WP_273677398.1">
    <property type="nucleotide sequence ID" value="NZ_JAQQXQ010000004.1"/>
</dbReference>
<feature type="repeat" description="ANK" evidence="3">
    <location>
        <begin position="144"/>
        <end position="176"/>
    </location>
</feature>
<keyword evidence="6" id="KW-1185">Reference proteome</keyword>
<evidence type="ECO:0000256" key="1">
    <source>
        <dbReference type="ARBA" id="ARBA00022737"/>
    </source>
</evidence>
<dbReference type="InterPro" id="IPR002110">
    <property type="entry name" value="Ankyrin_rpt"/>
</dbReference>
<dbReference type="SMART" id="SM00248">
    <property type="entry name" value="ANK"/>
    <property type="match status" value="3"/>
</dbReference>
<dbReference type="PROSITE" id="PS50297">
    <property type="entry name" value="ANK_REP_REGION"/>
    <property type="match status" value="3"/>
</dbReference>
<sequence>MAVDVLRKLGVQARIASAILSALAVPVLAVSLAAPAAAQFQSEGYQFLEAVKDREGDKATDMLNKPGTQVVNTRDITTGETGLHIVVQRRDVLWVRFLLQRGADPNIRNKQGLTPLQVATTLGFIEGVEALIKGGADVNVGDQTGETPLIAAVHQRNSELARVLLEKGADPDHNDNSGRSARQYMELMNGNTLMKQVFKDADDKRAGKEQKRLYGPSF</sequence>
<evidence type="ECO:0000256" key="3">
    <source>
        <dbReference type="PROSITE-ProRule" id="PRU00023"/>
    </source>
</evidence>
<accession>A0ABT5JPJ7</accession>
<organism evidence="5 6">
    <name type="scientific">Erythrobacter fulvus</name>
    <dbReference type="NCBI Taxonomy" id="2987523"/>
    <lineage>
        <taxon>Bacteria</taxon>
        <taxon>Pseudomonadati</taxon>
        <taxon>Pseudomonadota</taxon>
        <taxon>Alphaproteobacteria</taxon>
        <taxon>Sphingomonadales</taxon>
        <taxon>Erythrobacteraceae</taxon>
        <taxon>Erythrobacter/Porphyrobacter group</taxon>
        <taxon>Erythrobacter</taxon>
    </lineage>
</organism>
<name>A0ABT5JPJ7_9SPHN</name>
<dbReference type="PROSITE" id="PS50088">
    <property type="entry name" value="ANK_REPEAT"/>
    <property type="match status" value="3"/>
</dbReference>
<dbReference type="EMBL" id="JAQQXQ010000004">
    <property type="protein sequence ID" value="MDC8754446.1"/>
    <property type="molecule type" value="Genomic_DNA"/>
</dbReference>
<evidence type="ECO:0000256" key="4">
    <source>
        <dbReference type="SAM" id="SignalP"/>
    </source>
</evidence>
<feature type="signal peptide" evidence="4">
    <location>
        <begin position="1"/>
        <end position="24"/>
    </location>
</feature>
<comment type="caution">
    <text evidence="5">The sequence shown here is derived from an EMBL/GenBank/DDBJ whole genome shotgun (WGS) entry which is preliminary data.</text>
</comment>
<dbReference type="InterPro" id="IPR036770">
    <property type="entry name" value="Ankyrin_rpt-contain_sf"/>
</dbReference>
<dbReference type="PANTHER" id="PTHR24171">
    <property type="entry name" value="ANKYRIN REPEAT DOMAIN-CONTAINING PROTEIN 39-RELATED"/>
    <property type="match status" value="1"/>
</dbReference>
<feature type="repeat" description="ANK" evidence="3">
    <location>
        <begin position="78"/>
        <end position="110"/>
    </location>
</feature>
<reference evidence="5 6" key="1">
    <citation type="submission" date="2022-10" db="EMBL/GenBank/DDBJ databases">
        <title>Erythrobacter sp. sf7 Genome sequencing.</title>
        <authorList>
            <person name="Park S."/>
        </authorList>
    </citation>
    <scope>NUCLEOTIDE SEQUENCE [LARGE SCALE GENOMIC DNA]</scope>
    <source>
        <strain evidence="6">sf7</strain>
    </source>
</reference>
<gene>
    <name evidence="5" type="ORF">OIK40_07315</name>
</gene>
<keyword evidence="4" id="KW-0732">Signal</keyword>
<dbReference type="PANTHER" id="PTHR24171:SF8">
    <property type="entry name" value="BRCA1-ASSOCIATED RING DOMAIN PROTEIN 1"/>
    <property type="match status" value="1"/>
</dbReference>
<dbReference type="SUPFAM" id="SSF48403">
    <property type="entry name" value="Ankyrin repeat"/>
    <property type="match status" value="1"/>
</dbReference>
<feature type="repeat" description="ANK" evidence="3">
    <location>
        <begin position="111"/>
        <end position="143"/>
    </location>
</feature>
<evidence type="ECO:0000256" key="2">
    <source>
        <dbReference type="ARBA" id="ARBA00023043"/>
    </source>
</evidence>
<dbReference type="Proteomes" id="UP001216558">
    <property type="component" value="Unassembled WGS sequence"/>
</dbReference>